<protein>
    <submittedName>
        <fullName evidence="1">Uncharacterized protein</fullName>
    </submittedName>
</protein>
<dbReference type="PATRIC" id="fig|665004.4.peg.1748"/>
<gene>
    <name evidence="1" type="ORF">AC529_04845</name>
</gene>
<dbReference type="EMBL" id="LGEM01000020">
    <property type="protein sequence ID" value="KUP97780.1"/>
    <property type="molecule type" value="Genomic_DNA"/>
</dbReference>
<keyword evidence="2" id="KW-1185">Reference proteome</keyword>
<evidence type="ECO:0000313" key="1">
    <source>
        <dbReference type="EMBL" id="KUP97780.1"/>
    </source>
</evidence>
<accession>A0A147KKD7</accession>
<evidence type="ECO:0000313" key="2">
    <source>
        <dbReference type="Proteomes" id="UP000074382"/>
    </source>
</evidence>
<reference evidence="2" key="1">
    <citation type="journal article" date="2017" name="Acta Aliment.">
        <title>Plant polysaccharide degrading enzyme system of Thermpbifida cellulosilytica TB100 revealed by de novo genome project data.</title>
        <authorList>
            <person name="Toth A."/>
            <person name="Baka E."/>
            <person name="Luzics S."/>
            <person name="Bata-Vidacs I."/>
            <person name="Nagy I."/>
            <person name="Balint B."/>
            <person name="Herceg R."/>
            <person name="Olasz F."/>
            <person name="Wilk T."/>
            <person name="Nagy T."/>
            <person name="Kriszt B."/>
            <person name="Nagy I."/>
            <person name="Kukolya J."/>
        </authorList>
    </citation>
    <scope>NUCLEOTIDE SEQUENCE [LARGE SCALE GENOMIC DNA]</scope>
    <source>
        <strain evidence="2">TB100</strain>
    </source>
</reference>
<sequence>MQADPVRQDVHTHPGTLHLHEVAELLVADRFGDLTQRRLVDDHGEAGRIRTGQDLFAQHPRLDVTLRRFLINVESGVHQQPRITVGLHHLGEGSQPEHADTGRPGLQISVKSRIAEHVTVAVPPPGLRGFAGVTQVGGARGGVGDVVHVEEGGHVHGAGTPNPAGLQPGDLRLRPGQGGCASLRLSGGLAGGESPGFTEVQESPGYSAAAQSGTDGHLSLSSMPGVWGGQNPTAAPERRGILCLSQARCLFCVRHEFVCRV</sequence>
<comment type="caution">
    <text evidence="1">The sequence shown here is derived from an EMBL/GenBank/DDBJ whole genome shotgun (WGS) entry which is preliminary data.</text>
</comment>
<organism evidence="1 2">
    <name type="scientific">Thermobifida cellulosilytica TB100</name>
    <dbReference type="NCBI Taxonomy" id="665004"/>
    <lineage>
        <taxon>Bacteria</taxon>
        <taxon>Bacillati</taxon>
        <taxon>Actinomycetota</taxon>
        <taxon>Actinomycetes</taxon>
        <taxon>Streptosporangiales</taxon>
        <taxon>Nocardiopsidaceae</taxon>
        <taxon>Thermobifida</taxon>
    </lineage>
</organism>
<proteinExistence type="predicted"/>
<dbReference type="Proteomes" id="UP000074382">
    <property type="component" value="Unassembled WGS sequence"/>
</dbReference>
<name>A0A147KKD7_THECS</name>
<dbReference type="AlphaFoldDB" id="A0A147KKD7"/>